<keyword evidence="1" id="KW-1133">Transmembrane helix</keyword>
<reference evidence="2 3" key="1">
    <citation type="submission" date="2018-06" db="EMBL/GenBank/DDBJ databases">
        <authorList>
            <consortium name="Pathogen Informatics"/>
            <person name="Doyle S."/>
        </authorList>
    </citation>
    <scope>NUCLEOTIDE SEQUENCE [LARGE SCALE GENOMIC DNA]</scope>
    <source>
        <strain evidence="2 3">NCTC10742</strain>
    </source>
</reference>
<dbReference type="RefSeq" id="WP_115326479.1">
    <property type="nucleotide sequence ID" value="NZ_JACKST010000043.1"/>
</dbReference>
<feature type="transmembrane region" description="Helical" evidence="1">
    <location>
        <begin position="117"/>
        <end position="137"/>
    </location>
</feature>
<keyword evidence="1" id="KW-0472">Membrane</keyword>
<sequence>MNKVLRRTGIAVTLVVVAMCWGWAYFAAREGYWATVAIALVASVTWPVSIRVVLASTSTSPRVEFTPEGTVLKPDARIDTAVRRMTGTGAALCWAALVVSVPYGNLYIPIFSTFPESFVIIPLACLGAAVGLTWWWWGYRRRGISYVQLTPEGFRFPALVGTHHGRWDDVVGIGTEARDGHTRFWPPMVLTMRDESRCVLESPGIYTPEGTALIELVRHYWQHPQERVELTTGRAVDRLHALRQFYLDSD</sequence>
<evidence type="ECO:0000256" key="1">
    <source>
        <dbReference type="SAM" id="Phobius"/>
    </source>
</evidence>
<dbReference type="Proteomes" id="UP000254291">
    <property type="component" value="Unassembled WGS sequence"/>
</dbReference>
<evidence type="ECO:0008006" key="4">
    <source>
        <dbReference type="Google" id="ProtNLM"/>
    </source>
</evidence>
<feature type="transmembrane region" description="Helical" evidence="1">
    <location>
        <begin position="32"/>
        <end position="54"/>
    </location>
</feature>
<dbReference type="AlphaFoldDB" id="A0A378SHR7"/>
<feature type="transmembrane region" description="Helical" evidence="1">
    <location>
        <begin position="91"/>
        <end position="111"/>
    </location>
</feature>
<name>A0A378SHR7_9MYCO</name>
<proteinExistence type="predicted"/>
<feature type="transmembrane region" description="Helical" evidence="1">
    <location>
        <begin position="7"/>
        <end position="26"/>
    </location>
</feature>
<gene>
    <name evidence="2" type="ORF">NCTC10742_00639</name>
</gene>
<organism evidence="2 3">
    <name type="scientific">Mycolicibacterium gilvum</name>
    <dbReference type="NCBI Taxonomy" id="1804"/>
    <lineage>
        <taxon>Bacteria</taxon>
        <taxon>Bacillati</taxon>
        <taxon>Actinomycetota</taxon>
        <taxon>Actinomycetes</taxon>
        <taxon>Mycobacteriales</taxon>
        <taxon>Mycobacteriaceae</taxon>
        <taxon>Mycolicibacterium</taxon>
    </lineage>
</organism>
<evidence type="ECO:0000313" key="3">
    <source>
        <dbReference type="Proteomes" id="UP000254291"/>
    </source>
</evidence>
<evidence type="ECO:0000313" key="2">
    <source>
        <dbReference type="EMBL" id="STZ41436.1"/>
    </source>
</evidence>
<keyword evidence="1" id="KW-0812">Transmembrane</keyword>
<protein>
    <recommendedName>
        <fullName evidence="4">Transmembrane protein</fullName>
    </recommendedName>
</protein>
<accession>A0A378SHR7</accession>
<dbReference type="EMBL" id="UGQM01000001">
    <property type="protein sequence ID" value="STZ41436.1"/>
    <property type="molecule type" value="Genomic_DNA"/>
</dbReference>